<dbReference type="RefSeq" id="WP_042218527.1">
    <property type="nucleotide sequence ID" value="NZ_CP009285.1"/>
</dbReference>
<name>A0A089LL39_PAEBO</name>
<dbReference type="OrthoDB" id="7060422at2"/>
<keyword evidence="3" id="KW-1185">Reference proteome</keyword>
<keyword evidence="1" id="KW-1133">Transmembrane helix</keyword>
<dbReference type="Pfam" id="PF14329">
    <property type="entry name" value="DUF4386"/>
    <property type="match status" value="1"/>
</dbReference>
<dbReference type="Proteomes" id="UP000029518">
    <property type="component" value="Chromosome"/>
</dbReference>
<dbReference type="AlphaFoldDB" id="A0A089LL39"/>
<evidence type="ECO:0000313" key="3">
    <source>
        <dbReference type="Proteomes" id="UP000029518"/>
    </source>
</evidence>
<dbReference type="EMBL" id="CP009285">
    <property type="protein sequence ID" value="AIQ61617.1"/>
    <property type="molecule type" value="Genomic_DNA"/>
</dbReference>
<keyword evidence="1" id="KW-0472">Membrane</keyword>
<dbReference type="HOGENOM" id="CLU_098561_0_0_9"/>
<feature type="transmembrane region" description="Helical" evidence="1">
    <location>
        <begin position="53"/>
        <end position="76"/>
    </location>
</feature>
<evidence type="ECO:0000313" key="2">
    <source>
        <dbReference type="EMBL" id="AIQ61617.1"/>
    </source>
</evidence>
<keyword evidence="1" id="KW-0812">Transmembrane</keyword>
<dbReference type="InterPro" id="IPR025495">
    <property type="entry name" value="DUF4386"/>
</dbReference>
<proteinExistence type="predicted"/>
<reference evidence="2" key="1">
    <citation type="submission" date="2014-08" db="EMBL/GenBank/DDBJ databases">
        <title>Comparative genomics of the Paenibacillus odorifer group.</title>
        <authorList>
            <person name="den Bakker H.C."/>
            <person name="Tsai Y.-C.Y.-C."/>
            <person name="Martin N."/>
            <person name="Korlach J."/>
            <person name="Wiedmann M."/>
        </authorList>
    </citation>
    <scope>NUCLEOTIDE SEQUENCE [LARGE SCALE GENOMIC DNA]</scope>
    <source>
        <strain evidence="2">DSM 13188</strain>
    </source>
</reference>
<organism evidence="2 3">
    <name type="scientific">Paenibacillus borealis</name>
    <dbReference type="NCBI Taxonomy" id="160799"/>
    <lineage>
        <taxon>Bacteria</taxon>
        <taxon>Bacillati</taxon>
        <taxon>Bacillota</taxon>
        <taxon>Bacilli</taxon>
        <taxon>Bacillales</taxon>
        <taxon>Paenibacillaceae</taxon>
        <taxon>Paenibacillus</taxon>
    </lineage>
</organism>
<protein>
    <recommendedName>
        <fullName evidence="4">DUF4386 domain-containing protein</fullName>
    </recommendedName>
</protein>
<dbReference type="KEGG" id="pbd:PBOR_35485"/>
<feature type="transmembrane region" description="Helical" evidence="1">
    <location>
        <begin position="12"/>
        <end position="33"/>
    </location>
</feature>
<feature type="transmembrane region" description="Helical" evidence="1">
    <location>
        <begin position="140"/>
        <end position="161"/>
    </location>
</feature>
<accession>A0A089LL39</accession>
<evidence type="ECO:0008006" key="4">
    <source>
        <dbReference type="Google" id="ProtNLM"/>
    </source>
</evidence>
<sequence>MSAAVARTGGISLIVMAVAAALSYGYVHGSLVVDGDAAATFANLQASPLLFRAGILGWVLIMACDVAAAWALYLVMKPVHPGLSLLGAWLRLAYTAVLGIAVSSLIVVSLLTDNRELTLTGFTRGEAQAEVMLILQAFEAVWSAGLILFGGHLLIIGVLAVNSQNVPKPVSVLLLLAGFGYIVVHLCGILVPGYEEALQIIKWVFMLPMTAGELGLGIWLLFKVPAVRVRVQAAS</sequence>
<feature type="transmembrane region" description="Helical" evidence="1">
    <location>
        <begin position="200"/>
        <end position="222"/>
    </location>
</feature>
<feature type="transmembrane region" description="Helical" evidence="1">
    <location>
        <begin position="173"/>
        <end position="194"/>
    </location>
</feature>
<feature type="transmembrane region" description="Helical" evidence="1">
    <location>
        <begin position="88"/>
        <end position="111"/>
    </location>
</feature>
<gene>
    <name evidence="2" type="ORF">PBOR_35485</name>
</gene>
<evidence type="ECO:0000256" key="1">
    <source>
        <dbReference type="SAM" id="Phobius"/>
    </source>
</evidence>